<evidence type="ECO:0000313" key="2">
    <source>
        <dbReference type="Proteomes" id="UP000002706"/>
    </source>
</evidence>
<name>Q3AED0_CARHZ</name>
<proteinExistence type="predicted"/>
<reference evidence="1 2" key="1">
    <citation type="journal article" date="2005" name="PLoS Genet.">
        <title>Life in hot carbon monoxide: the complete genome sequence of Carboxydothermus hydrogenoformans Z-2901.</title>
        <authorList>
            <person name="Wu M."/>
            <person name="Ren Q."/>
            <person name="Durkin A.S."/>
            <person name="Daugherty S.C."/>
            <person name="Brinkac L.M."/>
            <person name="Dodson R.J."/>
            <person name="Madupu R."/>
            <person name="Sullivan S.A."/>
            <person name="Kolonay J.F."/>
            <person name="Haft D.H."/>
            <person name="Nelson W.C."/>
            <person name="Tallon L.J."/>
            <person name="Jones K.M."/>
            <person name="Ulrich L.E."/>
            <person name="Gonzalez J.M."/>
            <person name="Zhulin I.B."/>
            <person name="Robb F.T."/>
            <person name="Eisen J.A."/>
        </authorList>
    </citation>
    <scope>NUCLEOTIDE SEQUENCE [LARGE SCALE GENOMIC DNA]</scope>
    <source>
        <strain evidence="2">ATCC BAA-161 / DSM 6008 / Z-2901</strain>
    </source>
</reference>
<dbReference type="Proteomes" id="UP000002706">
    <property type="component" value="Chromosome"/>
</dbReference>
<dbReference type="AlphaFoldDB" id="Q3AED0"/>
<keyword evidence="2" id="KW-1185">Reference proteome</keyword>
<dbReference type="InParanoid" id="Q3AED0"/>
<protein>
    <submittedName>
        <fullName evidence="1">Uncharacterized protein</fullName>
    </submittedName>
</protein>
<dbReference type="HOGENOM" id="CLU_3364012_0_0_9"/>
<organism evidence="1 2">
    <name type="scientific">Carboxydothermus hydrogenoformans (strain ATCC BAA-161 / DSM 6008 / Z-2901)</name>
    <dbReference type="NCBI Taxonomy" id="246194"/>
    <lineage>
        <taxon>Bacteria</taxon>
        <taxon>Bacillati</taxon>
        <taxon>Bacillota</taxon>
        <taxon>Clostridia</taxon>
        <taxon>Thermoanaerobacterales</taxon>
        <taxon>Thermoanaerobacteraceae</taxon>
        <taxon>Carboxydothermus</taxon>
    </lineage>
</organism>
<evidence type="ECO:0000313" key="1">
    <source>
        <dbReference type="EMBL" id="ABB15402.1"/>
    </source>
</evidence>
<accession>Q3AED0</accession>
<gene>
    <name evidence="1" type="ordered locus">CHY_0648</name>
</gene>
<dbReference type="STRING" id="246194.CHY_0648"/>
<dbReference type="EMBL" id="CP000141">
    <property type="protein sequence ID" value="ABB15402.1"/>
    <property type="molecule type" value="Genomic_DNA"/>
</dbReference>
<sequence>MHHFLKPWLNHHLLIFYFYTVKNQKINPRKIYSEG</sequence>
<dbReference type="KEGG" id="chy:CHY_0648"/>